<keyword evidence="2" id="KW-1185">Reference proteome</keyword>
<evidence type="ECO:0000313" key="1">
    <source>
        <dbReference type="EMBL" id="KAJ1088978.1"/>
    </source>
</evidence>
<proteinExistence type="predicted"/>
<dbReference type="Gene3D" id="3.30.70.1820">
    <property type="entry name" value="L1 transposable element, RRM domain"/>
    <property type="match status" value="1"/>
</dbReference>
<sequence>MVTAPSSLPFCRERGSATPRLQYIQQTFQVCHPPSGAMPNGKPSGKQSRQLLFAEAITQPKVMAALTAPTGSLALPTEPRTVEAMDRIVQEITVVERRLEAMDLKISDLSMASTSIWADITAFRETVTDLDHHLTAVEDRVATLPDRDADLRLLRMKVTDLEDRSRRDNVSFFGISEHKGGSDISTFLKILIPELTGLDFSPPLEFQRVHRIGPMHKGASR</sequence>
<comment type="caution">
    <text evidence="1">The sequence shown here is derived from an EMBL/GenBank/DDBJ whole genome shotgun (WGS) entry which is preliminary data.</text>
</comment>
<gene>
    <name evidence="1" type="ORF">NDU88_002132</name>
</gene>
<reference evidence="1" key="1">
    <citation type="journal article" date="2022" name="bioRxiv">
        <title>Sequencing and chromosome-scale assembly of the giantPleurodeles waltlgenome.</title>
        <authorList>
            <person name="Brown T."/>
            <person name="Elewa A."/>
            <person name="Iarovenko S."/>
            <person name="Subramanian E."/>
            <person name="Araus A.J."/>
            <person name="Petzold A."/>
            <person name="Susuki M."/>
            <person name="Suzuki K.-i.T."/>
            <person name="Hayashi T."/>
            <person name="Toyoda A."/>
            <person name="Oliveira C."/>
            <person name="Osipova E."/>
            <person name="Leigh N.D."/>
            <person name="Simon A."/>
            <person name="Yun M.H."/>
        </authorList>
    </citation>
    <scope>NUCLEOTIDE SEQUENCE</scope>
    <source>
        <strain evidence="1">20211129_DDA</strain>
        <tissue evidence="1">Liver</tissue>
    </source>
</reference>
<name>A0AAV7LJF1_PLEWA</name>
<protein>
    <recommendedName>
        <fullName evidence="3">Transposase</fullName>
    </recommendedName>
</protein>
<organism evidence="1 2">
    <name type="scientific">Pleurodeles waltl</name>
    <name type="common">Iberian ribbed newt</name>
    <dbReference type="NCBI Taxonomy" id="8319"/>
    <lineage>
        <taxon>Eukaryota</taxon>
        <taxon>Metazoa</taxon>
        <taxon>Chordata</taxon>
        <taxon>Craniata</taxon>
        <taxon>Vertebrata</taxon>
        <taxon>Euteleostomi</taxon>
        <taxon>Amphibia</taxon>
        <taxon>Batrachia</taxon>
        <taxon>Caudata</taxon>
        <taxon>Salamandroidea</taxon>
        <taxon>Salamandridae</taxon>
        <taxon>Pleurodelinae</taxon>
        <taxon>Pleurodeles</taxon>
    </lineage>
</organism>
<evidence type="ECO:0008006" key="3">
    <source>
        <dbReference type="Google" id="ProtNLM"/>
    </source>
</evidence>
<dbReference type="Proteomes" id="UP001066276">
    <property type="component" value="Chromosome 11"/>
</dbReference>
<dbReference type="AlphaFoldDB" id="A0AAV7LJF1"/>
<dbReference type="EMBL" id="JANPWB010000015">
    <property type="protein sequence ID" value="KAJ1088978.1"/>
    <property type="molecule type" value="Genomic_DNA"/>
</dbReference>
<evidence type="ECO:0000313" key="2">
    <source>
        <dbReference type="Proteomes" id="UP001066276"/>
    </source>
</evidence>
<accession>A0AAV7LJF1</accession>